<dbReference type="InterPro" id="IPR043725">
    <property type="entry name" value="DUF5667"/>
</dbReference>
<feature type="domain" description="DUF5667" evidence="3">
    <location>
        <begin position="42"/>
        <end position="155"/>
    </location>
</feature>
<feature type="compositionally biased region" description="Acidic residues" evidence="1">
    <location>
        <begin position="217"/>
        <end position="230"/>
    </location>
</feature>
<protein>
    <recommendedName>
        <fullName evidence="3">DUF5667 domain-containing protein</fullName>
    </recommendedName>
</protein>
<sequence>MKKQIALILTAALMALPVSPVMVLADTTEETAIVSATEIDPGTLPDSPLYWLDELVEKLQVALTFDSQKKIKLLEEHANESMAEILALAKKVNDDEKNEVVTETEEATETEETEEAAKSISEKKLKAFEKALTRYNEKIANAQEILTQLENPESEEYKNLQEAFTKVNANNVIVLGGLLEKLPPQASQRLALNIVRSMEKAVDKMEKMEAKNQEEEKTTEDDVTETDAVDETTPGVEDADALEKENAKAMDKQTKEDYKALRKEAKDTLKQLQAELGLKGPDKDKENNQAKDDDNDQVRDNKEADKSNSDKNRSRDNQNDNKDKNARDRDDDRGNVKGSQEQD</sequence>
<keyword evidence="5" id="KW-1185">Reference proteome</keyword>
<keyword evidence="2" id="KW-0732">Signal</keyword>
<dbReference type="STRING" id="871963.Desdi_3087"/>
<dbReference type="eggNOG" id="ENOG5033CFB">
    <property type="taxonomic scope" value="Bacteria"/>
</dbReference>
<feature type="region of interest" description="Disordered" evidence="1">
    <location>
        <begin position="97"/>
        <end position="116"/>
    </location>
</feature>
<feature type="compositionally biased region" description="Basic and acidic residues" evidence="1">
    <location>
        <begin position="280"/>
        <end position="335"/>
    </location>
</feature>
<feature type="signal peptide" evidence="2">
    <location>
        <begin position="1"/>
        <end position="25"/>
    </location>
</feature>
<dbReference type="RefSeq" id="WP_015263452.1">
    <property type="nucleotide sequence ID" value="NC_019903.1"/>
</dbReference>
<feature type="compositionally biased region" description="Basic and acidic residues" evidence="1">
    <location>
        <begin position="241"/>
        <end position="269"/>
    </location>
</feature>
<evidence type="ECO:0000313" key="5">
    <source>
        <dbReference type="Proteomes" id="UP000010797"/>
    </source>
</evidence>
<evidence type="ECO:0000313" key="4">
    <source>
        <dbReference type="EMBL" id="AGA70491.1"/>
    </source>
</evidence>
<gene>
    <name evidence="4" type="ordered locus">Desdi_3087</name>
</gene>
<feature type="region of interest" description="Disordered" evidence="1">
    <location>
        <begin position="205"/>
        <end position="343"/>
    </location>
</feature>
<evidence type="ECO:0000256" key="2">
    <source>
        <dbReference type="SAM" id="SignalP"/>
    </source>
</evidence>
<dbReference type="EMBL" id="CP003344">
    <property type="protein sequence ID" value="AGA70491.1"/>
    <property type="molecule type" value="Genomic_DNA"/>
</dbReference>
<dbReference type="KEGG" id="ddl:Desdi_3087"/>
<organism evidence="4 5">
    <name type="scientific">Desulfitobacterium dichloroeliminans (strain LMG P-21439 / DCA1)</name>
    <dbReference type="NCBI Taxonomy" id="871963"/>
    <lineage>
        <taxon>Bacteria</taxon>
        <taxon>Bacillati</taxon>
        <taxon>Bacillota</taxon>
        <taxon>Clostridia</taxon>
        <taxon>Eubacteriales</taxon>
        <taxon>Desulfitobacteriaceae</taxon>
        <taxon>Desulfitobacterium</taxon>
    </lineage>
</organism>
<evidence type="ECO:0000256" key="1">
    <source>
        <dbReference type="SAM" id="MobiDB-lite"/>
    </source>
</evidence>
<feature type="compositionally biased region" description="Basic and acidic residues" evidence="1">
    <location>
        <begin position="205"/>
        <end position="216"/>
    </location>
</feature>
<proteinExistence type="predicted"/>
<dbReference type="AlphaFoldDB" id="L0FCW1"/>
<name>L0FCW1_DESDL</name>
<dbReference type="Pfam" id="PF18915">
    <property type="entry name" value="DUF5667"/>
    <property type="match status" value="1"/>
</dbReference>
<evidence type="ECO:0000259" key="3">
    <source>
        <dbReference type="Pfam" id="PF18915"/>
    </source>
</evidence>
<feature type="chain" id="PRO_5003941445" description="DUF5667 domain-containing protein" evidence="2">
    <location>
        <begin position="26"/>
        <end position="343"/>
    </location>
</feature>
<accession>L0FCW1</accession>
<dbReference type="Proteomes" id="UP000010797">
    <property type="component" value="Chromosome"/>
</dbReference>
<feature type="compositionally biased region" description="Acidic residues" evidence="1">
    <location>
        <begin position="102"/>
        <end position="114"/>
    </location>
</feature>
<reference evidence="5" key="1">
    <citation type="submission" date="2012-02" db="EMBL/GenBank/DDBJ databases">
        <title>Complete sequence of Desulfitobacterium dichloroeliminans LMG P-21439.</title>
        <authorList>
            <person name="Lucas S."/>
            <person name="Han J."/>
            <person name="Lapidus A."/>
            <person name="Cheng J.-F."/>
            <person name="Goodwin L."/>
            <person name="Pitluck S."/>
            <person name="Peters L."/>
            <person name="Ovchinnikova G."/>
            <person name="Teshima H."/>
            <person name="Detter J.C."/>
            <person name="Han C."/>
            <person name="Tapia R."/>
            <person name="Land M."/>
            <person name="Hauser L."/>
            <person name="Kyrpides N."/>
            <person name="Ivanova N."/>
            <person name="Pagani I."/>
            <person name="Kruse T."/>
            <person name="de Vos W.M."/>
            <person name="Boon N."/>
            <person name="Smidt H."/>
            <person name="Woyke T."/>
        </authorList>
    </citation>
    <scope>NUCLEOTIDE SEQUENCE [LARGE SCALE GENOMIC DNA]</scope>
    <source>
        <strain evidence="5">LMG P-21439 / DCA1</strain>
    </source>
</reference>
<dbReference type="HOGENOM" id="CLU_653334_0_0_9"/>
<dbReference type="OrthoDB" id="1797494at2"/>